<evidence type="ECO:0000256" key="2">
    <source>
        <dbReference type="ARBA" id="ARBA00022679"/>
    </source>
</evidence>
<evidence type="ECO:0000313" key="5">
    <source>
        <dbReference type="EnsemblProtists" id="EOD18323"/>
    </source>
</evidence>
<dbReference type="GO" id="GO:0005829">
    <property type="term" value="C:cytosol"/>
    <property type="evidence" value="ECO:0007669"/>
    <property type="project" value="TreeGrafter"/>
</dbReference>
<dbReference type="PANTHER" id="PTHR23117:SF13">
    <property type="entry name" value="GUANYLATE KINASE"/>
    <property type="match status" value="1"/>
</dbReference>
<dbReference type="InterPro" id="IPR008144">
    <property type="entry name" value="Guanylate_kin-like_dom"/>
</dbReference>
<keyword evidence="6" id="KW-1185">Reference proteome</keyword>
<dbReference type="InterPro" id="IPR008145">
    <property type="entry name" value="GK/Ca_channel_bsu"/>
</dbReference>
<dbReference type="PaxDb" id="2903-EOD12220"/>
<evidence type="ECO:0000313" key="6">
    <source>
        <dbReference type="Proteomes" id="UP000013827"/>
    </source>
</evidence>
<keyword evidence="3" id="KW-0418">Kinase</keyword>
<dbReference type="InterPro" id="IPR027417">
    <property type="entry name" value="P-loop_NTPase"/>
</dbReference>
<protein>
    <recommendedName>
        <fullName evidence="4">Guanylate kinase-like domain-containing protein</fullName>
    </recommendedName>
</protein>
<dbReference type="eggNOG" id="KOG0707">
    <property type="taxonomic scope" value="Eukaryota"/>
</dbReference>
<keyword evidence="2" id="KW-0808">Transferase</keyword>
<proteinExistence type="inferred from homology"/>
<reference evidence="5" key="2">
    <citation type="submission" date="2024-10" db="UniProtKB">
        <authorList>
            <consortium name="EnsemblProtists"/>
        </authorList>
    </citation>
    <scope>IDENTIFICATION</scope>
</reference>
<evidence type="ECO:0000256" key="3">
    <source>
        <dbReference type="ARBA" id="ARBA00022777"/>
    </source>
</evidence>
<feature type="domain" description="Guanylate kinase-like" evidence="4">
    <location>
        <begin position="5"/>
        <end position="135"/>
    </location>
</feature>
<dbReference type="SMART" id="SM00072">
    <property type="entry name" value="GuKc"/>
    <property type="match status" value="1"/>
</dbReference>
<dbReference type="Proteomes" id="UP000013827">
    <property type="component" value="Unassembled WGS sequence"/>
</dbReference>
<dbReference type="RefSeq" id="XP_005764649.1">
    <property type="nucleotide sequence ID" value="XM_005764592.1"/>
</dbReference>
<reference evidence="6" key="1">
    <citation type="journal article" date="2013" name="Nature">
        <title>Pan genome of the phytoplankton Emiliania underpins its global distribution.</title>
        <authorList>
            <person name="Read B.A."/>
            <person name="Kegel J."/>
            <person name="Klute M.J."/>
            <person name="Kuo A."/>
            <person name="Lefebvre S.C."/>
            <person name="Maumus F."/>
            <person name="Mayer C."/>
            <person name="Miller J."/>
            <person name="Monier A."/>
            <person name="Salamov A."/>
            <person name="Young J."/>
            <person name="Aguilar M."/>
            <person name="Claverie J.M."/>
            <person name="Frickenhaus S."/>
            <person name="Gonzalez K."/>
            <person name="Herman E.K."/>
            <person name="Lin Y.C."/>
            <person name="Napier J."/>
            <person name="Ogata H."/>
            <person name="Sarno A.F."/>
            <person name="Shmutz J."/>
            <person name="Schroeder D."/>
            <person name="de Vargas C."/>
            <person name="Verret F."/>
            <person name="von Dassow P."/>
            <person name="Valentin K."/>
            <person name="Van de Peer Y."/>
            <person name="Wheeler G."/>
            <person name="Dacks J.B."/>
            <person name="Delwiche C.F."/>
            <person name="Dyhrman S.T."/>
            <person name="Glockner G."/>
            <person name="John U."/>
            <person name="Richards T."/>
            <person name="Worden A.Z."/>
            <person name="Zhang X."/>
            <person name="Grigoriev I.V."/>
            <person name="Allen A.E."/>
            <person name="Bidle K."/>
            <person name="Borodovsky M."/>
            <person name="Bowler C."/>
            <person name="Brownlee C."/>
            <person name="Cock J.M."/>
            <person name="Elias M."/>
            <person name="Gladyshev V.N."/>
            <person name="Groth M."/>
            <person name="Guda C."/>
            <person name="Hadaegh A."/>
            <person name="Iglesias-Rodriguez M.D."/>
            <person name="Jenkins J."/>
            <person name="Jones B.M."/>
            <person name="Lawson T."/>
            <person name="Leese F."/>
            <person name="Lindquist E."/>
            <person name="Lobanov A."/>
            <person name="Lomsadze A."/>
            <person name="Malik S.B."/>
            <person name="Marsh M.E."/>
            <person name="Mackinder L."/>
            <person name="Mock T."/>
            <person name="Mueller-Roeber B."/>
            <person name="Pagarete A."/>
            <person name="Parker M."/>
            <person name="Probert I."/>
            <person name="Quesneville H."/>
            <person name="Raines C."/>
            <person name="Rensing S.A."/>
            <person name="Riano-Pachon D.M."/>
            <person name="Richier S."/>
            <person name="Rokitta S."/>
            <person name="Shiraiwa Y."/>
            <person name="Soanes D.M."/>
            <person name="van der Giezen M."/>
            <person name="Wahlund T.M."/>
            <person name="Williams B."/>
            <person name="Wilson W."/>
            <person name="Wolfe G."/>
            <person name="Wurch L.L."/>
        </authorList>
    </citation>
    <scope>NUCLEOTIDE SEQUENCE</scope>
</reference>
<dbReference type="PROSITE" id="PS50052">
    <property type="entry name" value="GUANYLATE_KINASE_2"/>
    <property type="match status" value="1"/>
</dbReference>
<dbReference type="CDD" id="cd00071">
    <property type="entry name" value="GMPK"/>
    <property type="match status" value="1"/>
</dbReference>
<dbReference type="GeneID" id="19046324"/>
<comment type="similarity">
    <text evidence="1">Belongs to the guanylate kinase family.</text>
</comment>
<dbReference type="Pfam" id="PF00625">
    <property type="entry name" value="Guanylate_kin"/>
    <property type="match status" value="1"/>
</dbReference>
<dbReference type="EnsemblProtists" id="EOD12220">
    <property type="protein sequence ID" value="EOD12220"/>
    <property type="gene ID" value="EMIHUDRAFT_47738"/>
</dbReference>
<dbReference type="RefSeq" id="XP_005770752.1">
    <property type="nucleotide sequence ID" value="XM_005770695.1"/>
</dbReference>
<dbReference type="PROSITE" id="PS00856">
    <property type="entry name" value="GUANYLATE_KINASE_1"/>
    <property type="match status" value="1"/>
</dbReference>
<name>A0A0D3J488_EMIH1</name>
<dbReference type="STRING" id="2903.R1C6S9"/>
<dbReference type="GeneID" id="17258314"/>
<dbReference type="SUPFAM" id="SSF52540">
    <property type="entry name" value="P-loop containing nucleoside triphosphate hydrolases"/>
    <property type="match status" value="1"/>
</dbReference>
<accession>A0A0D3J488</accession>
<dbReference type="KEGG" id="ehx:EMIHUDRAFT_46322"/>
<evidence type="ECO:0000256" key="1">
    <source>
        <dbReference type="ARBA" id="ARBA00005790"/>
    </source>
</evidence>
<dbReference type="EnsemblProtists" id="EOD18323">
    <property type="protein sequence ID" value="EOD18323"/>
    <property type="gene ID" value="EMIHUDRAFT_46322"/>
</dbReference>
<dbReference type="AlphaFoldDB" id="A0A0D3J488"/>
<dbReference type="KEGG" id="ehx:EMIHUDRAFT_47738"/>
<dbReference type="HOGENOM" id="CLU_001715_0_4_1"/>
<evidence type="ECO:0000259" key="4">
    <source>
        <dbReference type="PROSITE" id="PS50052"/>
    </source>
</evidence>
<sequence>MGEHVSVVVLVGPSGAGKSTLQDAVAARHPDRVLRAVSHTTRAPREGEVDGREYNFVDRAAFEALANAGAFVETAEYSGNQYGSGATARQAAQQGKVCLQVLEPKGAESFRRLRDELGCRFVFVTAPREELVKRI</sequence>
<dbReference type="GO" id="GO:0004385">
    <property type="term" value="F:GMP kinase activity"/>
    <property type="evidence" value="ECO:0007669"/>
    <property type="project" value="TreeGrafter"/>
</dbReference>
<dbReference type="Gene3D" id="3.40.50.300">
    <property type="entry name" value="P-loop containing nucleotide triphosphate hydrolases"/>
    <property type="match status" value="1"/>
</dbReference>
<dbReference type="InterPro" id="IPR020590">
    <property type="entry name" value="Guanylate_kinase_CS"/>
</dbReference>
<organism evidence="5 6">
    <name type="scientific">Emiliania huxleyi (strain CCMP1516)</name>
    <dbReference type="NCBI Taxonomy" id="280463"/>
    <lineage>
        <taxon>Eukaryota</taxon>
        <taxon>Haptista</taxon>
        <taxon>Haptophyta</taxon>
        <taxon>Prymnesiophyceae</taxon>
        <taxon>Isochrysidales</taxon>
        <taxon>Noelaerhabdaceae</taxon>
        <taxon>Emiliania</taxon>
    </lineage>
</organism>
<dbReference type="PANTHER" id="PTHR23117">
    <property type="entry name" value="GUANYLATE KINASE-RELATED"/>
    <property type="match status" value="1"/>
</dbReference>